<organism evidence="2 3">
    <name type="scientific">Dibothriocephalus latus</name>
    <name type="common">Fish tapeworm</name>
    <name type="synonym">Diphyllobothrium latum</name>
    <dbReference type="NCBI Taxonomy" id="60516"/>
    <lineage>
        <taxon>Eukaryota</taxon>
        <taxon>Metazoa</taxon>
        <taxon>Spiralia</taxon>
        <taxon>Lophotrochozoa</taxon>
        <taxon>Platyhelminthes</taxon>
        <taxon>Cestoda</taxon>
        <taxon>Eucestoda</taxon>
        <taxon>Diphyllobothriidea</taxon>
        <taxon>Diphyllobothriidae</taxon>
        <taxon>Dibothriocephalus</taxon>
    </lineage>
</organism>
<protein>
    <submittedName>
        <fullName evidence="2">Uncharacterized protein</fullName>
    </submittedName>
</protein>
<reference evidence="2 3" key="1">
    <citation type="submission" date="2018-11" db="EMBL/GenBank/DDBJ databases">
        <authorList>
            <consortium name="Pathogen Informatics"/>
        </authorList>
    </citation>
    <scope>NUCLEOTIDE SEQUENCE [LARGE SCALE GENOMIC DNA]</scope>
</reference>
<evidence type="ECO:0000256" key="1">
    <source>
        <dbReference type="SAM" id="MobiDB-lite"/>
    </source>
</evidence>
<keyword evidence="3" id="KW-1185">Reference proteome</keyword>
<proteinExistence type="predicted"/>
<gene>
    <name evidence="2" type="ORF">DILT_LOCUS2028</name>
</gene>
<name>A0A3P6R6P7_DIBLA</name>
<dbReference type="EMBL" id="UYRU01019382">
    <property type="protein sequence ID" value="VDK54467.1"/>
    <property type="molecule type" value="Genomic_DNA"/>
</dbReference>
<accession>A0A3P6R6P7</accession>
<sequence>MRPRASLTYLTGSRCDEEPASGDGTWRVGIELCAETIRLPAPPAESKSGAGGGTGGFETPLT</sequence>
<evidence type="ECO:0000313" key="3">
    <source>
        <dbReference type="Proteomes" id="UP000281553"/>
    </source>
</evidence>
<feature type="non-terminal residue" evidence="2">
    <location>
        <position position="62"/>
    </location>
</feature>
<dbReference type="Proteomes" id="UP000281553">
    <property type="component" value="Unassembled WGS sequence"/>
</dbReference>
<dbReference type="AlphaFoldDB" id="A0A3P6R6P7"/>
<evidence type="ECO:0000313" key="2">
    <source>
        <dbReference type="EMBL" id="VDK54467.1"/>
    </source>
</evidence>
<feature type="region of interest" description="Disordered" evidence="1">
    <location>
        <begin position="41"/>
        <end position="62"/>
    </location>
</feature>